<feature type="domain" description="Penicillin-binding protein transpeptidase" evidence="15">
    <location>
        <begin position="277"/>
        <end position="617"/>
    </location>
</feature>
<dbReference type="GO" id="GO:0006508">
    <property type="term" value="P:proteolysis"/>
    <property type="evidence" value="ECO:0007669"/>
    <property type="project" value="UniProtKB-KW"/>
</dbReference>
<dbReference type="GO" id="GO:0008658">
    <property type="term" value="F:penicillin binding"/>
    <property type="evidence" value="ECO:0007669"/>
    <property type="project" value="UniProtKB-UniRule"/>
</dbReference>
<evidence type="ECO:0000256" key="3">
    <source>
        <dbReference type="ARBA" id="ARBA00022475"/>
    </source>
</evidence>
<accession>A0AB35BZ93</accession>
<comment type="caution">
    <text evidence="14">Lacks conserved residue(s) required for the propagation of feature annotation.</text>
</comment>
<protein>
    <recommendedName>
        <fullName evidence="14">Peptidoglycan D,D-transpeptidase MrdA</fullName>
        <ecNumber evidence="14">3.4.16.4</ecNumber>
    </recommendedName>
    <alternativeName>
        <fullName evidence="14">Penicillin-binding protein 2</fullName>
        <shortName evidence="14">PBP-2</shortName>
    </alternativeName>
</protein>
<evidence type="ECO:0000256" key="12">
    <source>
        <dbReference type="ARBA" id="ARBA00023136"/>
    </source>
</evidence>
<feature type="domain" description="Penicillin-binding protein dimerisation" evidence="16">
    <location>
        <begin position="69"/>
        <end position="245"/>
    </location>
</feature>
<keyword evidence="9 14" id="KW-0133">Cell shape</keyword>
<dbReference type="InterPro" id="IPR050515">
    <property type="entry name" value="Beta-lactam/transpept"/>
</dbReference>
<comment type="catalytic activity">
    <reaction evidence="14">
        <text>Preferential cleavage: (Ac)2-L-Lys-D-Ala-|-D-Ala. Also transpeptidation of peptidyl-alanyl moieties that are N-acyl substituents of D-alanine.</text>
        <dbReference type="EC" id="3.4.16.4"/>
    </reaction>
</comment>
<dbReference type="AlphaFoldDB" id="A0AB35BZ93"/>
<evidence type="ECO:0000256" key="2">
    <source>
        <dbReference type="ARBA" id="ARBA00004236"/>
    </source>
</evidence>
<keyword evidence="6 14" id="KW-0645">Protease</keyword>
<evidence type="ECO:0000256" key="11">
    <source>
        <dbReference type="ARBA" id="ARBA00022989"/>
    </source>
</evidence>
<dbReference type="GO" id="GO:0008360">
    <property type="term" value="P:regulation of cell shape"/>
    <property type="evidence" value="ECO:0007669"/>
    <property type="project" value="UniProtKB-KW"/>
</dbReference>
<evidence type="ECO:0000313" key="18">
    <source>
        <dbReference type="Proteomes" id="UP000680020"/>
    </source>
</evidence>
<comment type="subcellular location">
    <subcellularLocation>
        <location evidence="14">Cell inner membrane</location>
        <topology evidence="14">Single-pass membrane protein</topology>
    </subcellularLocation>
    <subcellularLocation>
        <location evidence="2">Cell membrane</location>
    </subcellularLocation>
    <subcellularLocation>
        <location evidence="1">Membrane</location>
        <topology evidence="1">Single-pass membrane protein</topology>
    </subcellularLocation>
</comment>
<keyword evidence="8 14" id="KW-0378">Hydrolase</keyword>
<gene>
    <name evidence="14 17" type="primary">mrdA</name>
    <name evidence="17" type="ORF">J7561_04225</name>
</gene>
<dbReference type="InterPro" id="IPR005311">
    <property type="entry name" value="PBP_dimer"/>
</dbReference>
<feature type="transmembrane region" description="Helical" evidence="14">
    <location>
        <begin position="21"/>
        <end position="45"/>
    </location>
</feature>
<dbReference type="InterPro" id="IPR036138">
    <property type="entry name" value="PBP_dimer_sf"/>
</dbReference>
<keyword evidence="12 14" id="KW-0472">Membrane</keyword>
<evidence type="ECO:0000256" key="5">
    <source>
        <dbReference type="ARBA" id="ARBA00022645"/>
    </source>
</evidence>
<dbReference type="GO" id="GO:0071555">
    <property type="term" value="P:cell wall organization"/>
    <property type="evidence" value="ECO:0007669"/>
    <property type="project" value="UniProtKB-KW"/>
</dbReference>
<keyword evidence="4 14" id="KW-0997">Cell inner membrane</keyword>
<dbReference type="GO" id="GO:0009002">
    <property type="term" value="F:serine-type D-Ala-D-Ala carboxypeptidase activity"/>
    <property type="evidence" value="ECO:0007669"/>
    <property type="project" value="UniProtKB-UniRule"/>
</dbReference>
<dbReference type="Gene3D" id="3.40.710.10">
    <property type="entry name" value="DD-peptidase/beta-lactamase superfamily"/>
    <property type="match status" value="1"/>
</dbReference>
<evidence type="ECO:0000256" key="13">
    <source>
        <dbReference type="ARBA" id="ARBA00023316"/>
    </source>
</evidence>
<dbReference type="SUPFAM" id="SSF56601">
    <property type="entry name" value="beta-lactamase/transpeptidase-like"/>
    <property type="match status" value="1"/>
</dbReference>
<dbReference type="Pfam" id="PF03717">
    <property type="entry name" value="PBP_dimer"/>
    <property type="match status" value="1"/>
</dbReference>
<keyword evidence="7 14" id="KW-0812">Transmembrane</keyword>
<dbReference type="InterPro" id="IPR017790">
    <property type="entry name" value="Penicillin-binding_protein_2"/>
</dbReference>
<dbReference type="GO" id="GO:0071972">
    <property type="term" value="F:peptidoglycan L,D-transpeptidase activity"/>
    <property type="evidence" value="ECO:0007669"/>
    <property type="project" value="TreeGrafter"/>
</dbReference>
<comment type="function">
    <text evidence="14">Catalyzes cross-linking of the peptidoglycan cell wall.</text>
</comment>
<dbReference type="Gene3D" id="3.90.1310.10">
    <property type="entry name" value="Penicillin-binding protein 2a (Domain 2)"/>
    <property type="match status" value="1"/>
</dbReference>
<keyword evidence="11 14" id="KW-1133">Transmembrane helix</keyword>
<evidence type="ECO:0000256" key="4">
    <source>
        <dbReference type="ARBA" id="ARBA00022519"/>
    </source>
</evidence>
<evidence type="ECO:0000313" key="17">
    <source>
        <dbReference type="EMBL" id="MBS7824408.1"/>
    </source>
</evidence>
<dbReference type="Pfam" id="PF00905">
    <property type="entry name" value="Transpeptidase"/>
    <property type="match status" value="1"/>
</dbReference>
<evidence type="ECO:0000256" key="10">
    <source>
        <dbReference type="ARBA" id="ARBA00022984"/>
    </source>
</evidence>
<dbReference type="PANTHER" id="PTHR30627:SF2">
    <property type="entry name" value="PEPTIDOGLYCAN D,D-TRANSPEPTIDASE MRDA"/>
    <property type="match status" value="1"/>
</dbReference>
<dbReference type="RefSeq" id="WP_008315347.1">
    <property type="nucleotide sequence ID" value="NZ_CP115969.1"/>
</dbReference>
<dbReference type="Proteomes" id="UP000680020">
    <property type="component" value="Unassembled WGS sequence"/>
</dbReference>
<evidence type="ECO:0000256" key="7">
    <source>
        <dbReference type="ARBA" id="ARBA00022692"/>
    </source>
</evidence>
<feature type="active site" description="Acyl-ester intermediate" evidence="14">
    <location>
        <position position="336"/>
    </location>
</feature>
<dbReference type="Gene3D" id="3.30.1390.30">
    <property type="entry name" value="Penicillin-binding protein 2a, domain 3"/>
    <property type="match status" value="1"/>
</dbReference>
<keyword evidence="10 14" id="KW-0573">Peptidoglycan synthesis</keyword>
<evidence type="ECO:0000256" key="6">
    <source>
        <dbReference type="ARBA" id="ARBA00022670"/>
    </source>
</evidence>
<proteinExistence type="inferred from homology"/>
<evidence type="ECO:0000256" key="1">
    <source>
        <dbReference type="ARBA" id="ARBA00004167"/>
    </source>
</evidence>
<keyword evidence="5 14" id="KW-0121">Carboxypeptidase</keyword>
<name>A0AB35BZ93_9GAMM</name>
<evidence type="ECO:0000256" key="8">
    <source>
        <dbReference type="ARBA" id="ARBA00022801"/>
    </source>
</evidence>
<evidence type="ECO:0000259" key="16">
    <source>
        <dbReference type="Pfam" id="PF03717"/>
    </source>
</evidence>
<dbReference type="PANTHER" id="PTHR30627">
    <property type="entry name" value="PEPTIDOGLYCAN D,D-TRANSPEPTIDASE"/>
    <property type="match status" value="1"/>
</dbReference>
<dbReference type="EC" id="3.4.16.4" evidence="14"/>
<evidence type="ECO:0000259" key="15">
    <source>
        <dbReference type="Pfam" id="PF00905"/>
    </source>
</evidence>
<dbReference type="GO" id="GO:0009252">
    <property type="term" value="P:peptidoglycan biosynthetic process"/>
    <property type="evidence" value="ECO:0007669"/>
    <property type="project" value="UniProtKB-UniRule"/>
</dbReference>
<keyword evidence="3 14" id="KW-1003">Cell membrane</keyword>
<evidence type="ECO:0000256" key="9">
    <source>
        <dbReference type="ARBA" id="ARBA00022960"/>
    </source>
</evidence>
<dbReference type="SUPFAM" id="SSF56519">
    <property type="entry name" value="Penicillin binding protein dimerisation domain"/>
    <property type="match status" value="1"/>
</dbReference>
<dbReference type="FunFam" id="3.40.710.10:FF:000024">
    <property type="entry name" value="Penicillin-binding protein 2"/>
    <property type="match status" value="1"/>
</dbReference>
<reference evidence="17" key="1">
    <citation type="submission" date="2021-03" db="EMBL/GenBank/DDBJ databases">
        <title>Identification and antibiotic profiling of Wohlfahrtiimonas chitiniclastica, an underestimated human pathogen.</title>
        <authorList>
            <person name="Kopf A."/>
            <person name="Bunk B."/>
            <person name="Coldewey S."/>
            <person name="Gunzer F."/>
            <person name="Riedel T."/>
            <person name="Schroettner P."/>
        </authorList>
    </citation>
    <scope>NUCLEOTIDE SEQUENCE</scope>
    <source>
        <strain evidence="17">DSM 100917</strain>
    </source>
</reference>
<dbReference type="InterPro" id="IPR001460">
    <property type="entry name" value="PCN-bd_Tpept"/>
</dbReference>
<dbReference type="HAMAP" id="MF_02081">
    <property type="entry name" value="MrdA_transpept"/>
    <property type="match status" value="1"/>
</dbReference>
<keyword evidence="13 14" id="KW-0961">Cell wall biogenesis/degradation</keyword>
<comment type="caution">
    <text evidence="17">The sequence shown here is derived from an EMBL/GenBank/DDBJ whole genome shotgun (WGS) entry which is preliminary data.</text>
</comment>
<dbReference type="GO" id="GO:0005886">
    <property type="term" value="C:plasma membrane"/>
    <property type="evidence" value="ECO:0007669"/>
    <property type="project" value="UniProtKB-SubCell"/>
</dbReference>
<dbReference type="InterPro" id="IPR012338">
    <property type="entry name" value="Beta-lactam/transpept-like"/>
</dbReference>
<evidence type="ECO:0000256" key="14">
    <source>
        <dbReference type="HAMAP-Rule" id="MF_02081"/>
    </source>
</evidence>
<dbReference type="NCBIfam" id="TIGR03423">
    <property type="entry name" value="pbp2_mrdA"/>
    <property type="match status" value="1"/>
</dbReference>
<comment type="pathway">
    <text evidence="14">Cell wall biogenesis; peptidoglycan biosynthesis.</text>
</comment>
<sequence length="639" mass="71771">MVFFSKVIARKKRSKAKLQIIFRNRVLFMLIIIIACFTLLLTQLFHLQINLHHKYATMSDSNRIQLIPMPPTRGQIFDRNGVVLATNVPSFNLTITRQNTSKPVAEIIETLSQWVDISEQELNKYYRTDRVTARQTPVPLKEQLTEAEINRLSVNLYQLDGVDISSQLTRFYPEYNTAVHALGYVGRIDQNDMKDIEAKNIQNQYLTLTHIGKKGAEKSFEDVLRGTMGFEEVETNSNGRIIRRLEQTLPTPGRDIYLTLDMRLQKVAEEVLGDHTGAIVAFDPKTGEVLAFVSKPNYNPNLFVNGISHKDFDDLNSNPDKPFLNRVMQGRYPPGSTIKPQIALAGLEAGIITATSHINCQGFFQVPGNKHKFRDWRRWGHGKVNLYLSLVQSCDVYYYDLAYKMGITPMTDFLKQFYLGQPTGIDLLGESRGVLPTPEYKRLNFNQPWFDGETVTAGIGQSYWLTTPLQVNQATTIVAQRGNAFVPHILHSIRNPSTNEMVINEPVPIEPIHVSRPEYWQSIIDGMVGVVHDNKGTARRIATGLNYKIAGKSGTAQVKSIAQNAVYNKDALAKKHHDHAWFTAFAPANDPSIVVTVFLENGGSGSGVAAPLAKEVIHAWMTHFKAPLQTPKTNAKAGE</sequence>
<organism evidence="17 18">
    <name type="scientific">Wohlfahrtiimonas chitiniclastica</name>
    <dbReference type="NCBI Taxonomy" id="400946"/>
    <lineage>
        <taxon>Bacteria</taxon>
        <taxon>Pseudomonadati</taxon>
        <taxon>Pseudomonadota</taxon>
        <taxon>Gammaproteobacteria</taxon>
        <taxon>Cardiobacteriales</taxon>
        <taxon>Ignatzschineriaceae</taxon>
        <taxon>Wohlfahrtiimonas</taxon>
    </lineage>
</organism>
<dbReference type="EMBL" id="JAGIBU010000002">
    <property type="protein sequence ID" value="MBS7824408.1"/>
    <property type="molecule type" value="Genomic_DNA"/>
</dbReference>
<comment type="similarity">
    <text evidence="14">Belongs to the transpeptidase family. MrdA subfamily.</text>
</comment>